<dbReference type="Proteomes" id="UP001627154">
    <property type="component" value="Unassembled WGS sequence"/>
</dbReference>
<evidence type="ECO:0008006" key="3">
    <source>
        <dbReference type="Google" id="ProtNLM"/>
    </source>
</evidence>
<keyword evidence="2" id="KW-1185">Reference proteome</keyword>
<name>A0ABD2X9Z4_9HYME</name>
<dbReference type="EMBL" id="JBJJXI010000042">
    <property type="protein sequence ID" value="KAL3401899.1"/>
    <property type="molecule type" value="Genomic_DNA"/>
</dbReference>
<accession>A0ABD2X9Z4</accession>
<reference evidence="1 2" key="1">
    <citation type="journal article" date="2024" name="bioRxiv">
        <title>A reference genome for Trichogramma kaykai: A tiny desert-dwelling parasitoid wasp with competing sex-ratio distorters.</title>
        <authorList>
            <person name="Culotta J."/>
            <person name="Lindsey A.R."/>
        </authorList>
    </citation>
    <scope>NUCLEOTIDE SEQUENCE [LARGE SCALE GENOMIC DNA]</scope>
    <source>
        <strain evidence="1 2">KSX58</strain>
    </source>
</reference>
<proteinExistence type="predicted"/>
<dbReference type="AlphaFoldDB" id="A0ABD2X9Z4"/>
<sequence length="95" mass="11067">MTFLEATNAGDFQHWLTMEDISAVLMFVYDKPAGSFEIVSMVNFKLIVSQYFQRGNFLMPMILNPNEVHWVLVWLGRHGDFSFALYHDSLGKSMW</sequence>
<protein>
    <recommendedName>
        <fullName evidence="3">Ubiquitin-like protease family profile domain-containing protein</fullName>
    </recommendedName>
</protein>
<evidence type="ECO:0000313" key="1">
    <source>
        <dbReference type="EMBL" id="KAL3401899.1"/>
    </source>
</evidence>
<evidence type="ECO:0000313" key="2">
    <source>
        <dbReference type="Proteomes" id="UP001627154"/>
    </source>
</evidence>
<comment type="caution">
    <text evidence="1">The sequence shown here is derived from an EMBL/GenBank/DDBJ whole genome shotgun (WGS) entry which is preliminary data.</text>
</comment>
<gene>
    <name evidence="1" type="ORF">TKK_005048</name>
</gene>
<organism evidence="1 2">
    <name type="scientific">Trichogramma kaykai</name>
    <dbReference type="NCBI Taxonomy" id="54128"/>
    <lineage>
        <taxon>Eukaryota</taxon>
        <taxon>Metazoa</taxon>
        <taxon>Ecdysozoa</taxon>
        <taxon>Arthropoda</taxon>
        <taxon>Hexapoda</taxon>
        <taxon>Insecta</taxon>
        <taxon>Pterygota</taxon>
        <taxon>Neoptera</taxon>
        <taxon>Endopterygota</taxon>
        <taxon>Hymenoptera</taxon>
        <taxon>Apocrita</taxon>
        <taxon>Proctotrupomorpha</taxon>
        <taxon>Chalcidoidea</taxon>
        <taxon>Trichogrammatidae</taxon>
        <taxon>Trichogramma</taxon>
    </lineage>
</organism>